<evidence type="ECO:0000256" key="1">
    <source>
        <dbReference type="SAM" id="MobiDB-lite"/>
    </source>
</evidence>
<evidence type="ECO:0000313" key="3">
    <source>
        <dbReference type="Proteomes" id="UP000054859"/>
    </source>
</evidence>
<organism evidence="2 3">
    <name type="scientific">Legionella adelaidensis</name>
    <dbReference type="NCBI Taxonomy" id="45056"/>
    <lineage>
        <taxon>Bacteria</taxon>
        <taxon>Pseudomonadati</taxon>
        <taxon>Pseudomonadota</taxon>
        <taxon>Gammaproteobacteria</taxon>
        <taxon>Legionellales</taxon>
        <taxon>Legionellaceae</taxon>
        <taxon>Legionella</taxon>
    </lineage>
</organism>
<sequence length="465" mass="52219">MGLAAMLFSKITYPFRAARYGGATNLNDFAPDLKEYCHSMKLKAAPSEETTAAFDMYLANRLNSVDKFSDLKVAGTPLTEKFKDHPDILADLNATLGTLTDNTKDAQRSYNKKLKDINTTFENDEPYSPQRFTDSFASRRGTASAAITAQQKKDLERLEEKFQDPAFKAKLTAAGMSEGDITKLKDEMKAKLVESHKKEKEAFDKTTTDTLNKWTTDQQFETARLSWLLNQYKNNQAMREQIDAIVAKKIREQGENELSVQITDKAAIFKDIKPSDIANITTVTGKPLTKTAKGYELEMPNLWLSHAYYQGSLNRMRADMRSLVGAIRAQGYSGIKLSFDHKDPDHAYKIAREAYAACREEGFEPNKIKMVINGEVLKGDELHKKLFGTVPEKEKAAELSAQHFEKMRGDRAKEAAGASDVRIAQKSVAMREELGQGRRQQQARADAARQSERVDVEMTTAPQRA</sequence>
<protein>
    <submittedName>
        <fullName evidence="2">Coiled coil domain-containing protein</fullName>
    </submittedName>
</protein>
<evidence type="ECO:0000313" key="2">
    <source>
        <dbReference type="EMBL" id="KTC65566.1"/>
    </source>
</evidence>
<comment type="caution">
    <text evidence="2">The sequence shown here is derived from an EMBL/GenBank/DDBJ whole genome shotgun (WGS) entry which is preliminary data.</text>
</comment>
<dbReference type="AlphaFoldDB" id="A0A0W0R3G5"/>
<feature type="compositionally biased region" description="Basic and acidic residues" evidence="1">
    <location>
        <begin position="446"/>
        <end position="456"/>
    </location>
</feature>
<gene>
    <name evidence="2" type="ORF">Lade_0224</name>
</gene>
<keyword evidence="3" id="KW-1185">Reference proteome</keyword>
<reference evidence="2 3" key="1">
    <citation type="submission" date="2015-11" db="EMBL/GenBank/DDBJ databases">
        <title>Identification of large and diverse effector repertoires of 38 Legionella species.</title>
        <authorList>
            <person name="Burstein D."/>
            <person name="Amaro F."/>
            <person name="Zusman T."/>
            <person name="Lifshitz Z."/>
            <person name="Cohen O."/>
            <person name="Gilbert J.A."/>
            <person name="Pupko T."/>
            <person name="Shuman H.A."/>
            <person name="Segal G."/>
        </authorList>
    </citation>
    <scope>NUCLEOTIDE SEQUENCE [LARGE SCALE GENOMIC DNA]</scope>
    <source>
        <strain evidence="2 3">1762-AUS-E</strain>
    </source>
</reference>
<proteinExistence type="predicted"/>
<dbReference type="STRING" id="45056.Lade_0224"/>
<accession>A0A0W0R3G5</accession>
<dbReference type="Proteomes" id="UP000054859">
    <property type="component" value="Unassembled WGS sequence"/>
</dbReference>
<dbReference type="EMBL" id="LNKA01000001">
    <property type="protein sequence ID" value="KTC65566.1"/>
    <property type="molecule type" value="Genomic_DNA"/>
</dbReference>
<feature type="region of interest" description="Disordered" evidence="1">
    <location>
        <begin position="432"/>
        <end position="465"/>
    </location>
</feature>
<name>A0A0W0R3G5_9GAMM</name>
<dbReference type="PATRIC" id="fig|45056.6.peg.229"/>